<comment type="subcellular location">
    <subcellularLocation>
        <location evidence="6">Cytoplasm</location>
    </subcellularLocation>
</comment>
<keyword evidence="5 6" id="KW-0949">S-adenosyl-L-methionine</keyword>
<dbReference type="InterPro" id="IPR035996">
    <property type="entry name" value="4pyrrol_Methylase_sf"/>
</dbReference>
<protein>
    <recommendedName>
        <fullName evidence="6">Ribosomal RNA small subunit methyltransferase I</fullName>
        <ecNumber evidence="6">2.1.1.198</ecNumber>
    </recommendedName>
    <alternativeName>
        <fullName evidence="6">16S rRNA 2'-O-ribose C1402 methyltransferase</fullName>
    </alternativeName>
    <alternativeName>
        <fullName evidence="6">rRNA (cytidine-2'-O-)-methyltransferase RsmI</fullName>
    </alternativeName>
</protein>
<comment type="function">
    <text evidence="6">Catalyzes the 2'-O-methylation of the ribose of cytidine 1402 (C1402) in 16S rRNA.</text>
</comment>
<dbReference type="InterPro" id="IPR014777">
    <property type="entry name" value="4pyrrole_Mease_sub1"/>
</dbReference>
<dbReference type="PANTHER" id="PTHR46111">
    <property type="entry name" value="RIBOSOMAL RNA SMALL SUBUNIT METHYLTRANSFERASE I"/>
    <property type="match status" value="1"/>
</dbReference>
<dbReference type="PIRSF" id="PIRSF005917">
    <property type="entry name" value="MTase_YraL"/>
    <property type="match status" value="1"/>
</dbReference>
<dbReference type="EMBL" id="FWDO01000008">
    <property type="protein sequence ID" value="SLM19941.1"/>
    <property type="molecule type" value="Genomic_DNA"/>
</dbReference>
<evidence type="ECO:0000256" key="6">
    <source>
        <dbReference type="HAMAP-Rule" id="MF_01877"/>
    </source>
</evidence>
<dbReference type="Gene3D" id="3.40.1010.10">
    <property type="entry name" value="Cobalt-precorrin-4 Transmethylase, Domain 1"/>
    <property type="match status" value="1"/>
</dbReference>
<evidence type="ECO:0000256" key="1">
    <source>
        <dbReference type="ARBA" id="ARBA00022490"/>
    </source>
</evidence>
<proteinExistence type="inferred from homology"/>
<gene>
    <name evidence="6 8" type="primary">rsmI</name>
    <name evidence="8" type="ORF">SPIRO4BDMA_80048</name>
</gene>
<sequence>MVATPIGNLGDITLRALETLKSVDTVACEDTRHTLKLLSHFDIHKPLISCHANDERRGAERVVSLLDEGKDVAYCSDAGTPGLSDPGALVVREARRRGHKVVPVPGPSAFACLVSAAGVSGRTFLFDGFLSPKPGKRRTRLKELLLRGESFVLYESPFRVGKLLTDIASIDPNRLVCIGRELTKIHEEIIEGTAAELAARFPAGSARGEFCLIVRGLANEPSSGQAGDDL</sequence>
<evidence type="ECO:0000256" key="5">
    <source>
        <dbReference type="ARBA" id="ARBA00022691"/>
    </source>
</evidence>
<dbReference type="InterPro" id="IPR000878">
    <property type="entry name" value="4pyrrol_Mease"/>
</dbReference>
<dbReference type="GO" id="GO:0005737">
    <property type="term" value="C:cytoplasm"/>
    <property type="evidence" value="ECO:0007669"/>
    <property type="project" value="UniProtKB-SubCell"/>
</dbReference>
<evidence type="ECO:0000256" key="3">
    <source>
        <dbReference type="ARBA" id="ARBA00022603"/>
    </source>
</evidence>
<dbReference type="PANTHER" id="PTHR46111:SF1">
    <property type="entry name" value="RIBOSOMAL RNA SMALL SUBUNIT METHYLTRANSFERASE I"/>
    <property type="match status" value="1"/>
</dbReference>
<dbReference type="Gene3D" id="3.30.950.10">
    <property type="entry name" value="Methyltransferase, Cobalt-precorrin-4 Transmethylase, Domain 2"/>
    <property type="match status" value="1"/>
</dbReference>
<dbReference type="Pfam" id="PF00590">
    <property type="entry name" value="TP_methylase"/>
    <property type="match status" value="1"/>
</dbReference>
<reference evidence="8" key="1">
    <citation type="submission" date="2017-02" db="EMBL/GenBank/DDBJ databases">
        <authorList>
            <person name="Regsiter A."/>
            <person name="William W."/>
        </authorList>
    </citation>
    <scope>NUCLEOTIDE SEQUENCE</scope>
    <source>
        <strain evidence="8">BdmA 4</strain>
    </source>
</reference>
<evidence type="ECO:0000313" key="8">
    <source>
        <dbReference type="EMBL" id="SLM19941.1"/>
    </source>
</evidence>
<accession>A0A3P3XUG1</accession>
<organism evidence="8">
    <name type="scientific">uncultured spirochete</name>
    <dbReference type="NCBI Taxonomy" id="156406"/>
    <lineage>
        <taxon>Bacteria</taxon>
        <taxon>Pseudomonadati</taxon>
        <taxon>Spirochaetota</taxon>
        <taxon>Spirochaetia</taxon>
        <taxon>Spirochaetales</taxon>
        <taxon>environmental samples</taxon>
    </lineage>
</organism>
<keyword evidence="3 6" id="KW-0489">Methyltransferase</keyword>
<dbReference type="NCBIfam" id="TIGR00096">
    <property type="entry name" value="16S rRNA (cytidine(1402)-2'-O)-methyltransferase"/>
    <property type="match status" value="1"/>
</dbReference>
<evidence type="ECO:0000256" key="2">
    <source>
        <dbReference type="ARBA" id="ARBA00022552"/>
    </source>
</evidence>
<dbReference type="GO" id="GO:0070677">
    <property type="term" value="F:rRNA (cytosine-2'-O-)-methyltransferase activity"/>
    <property type="evidence" value="ECO:0007669"/>
    <property type="project" value="UniProtKB-UniRule"/>
</dbReference>
<evidence type="ECO:0000259" key="7">
    <source>
        <dbReference type="Pfam" id="PF00590"/>
    </source>
</evidence>
<dbReference type="CDD" id="cd11648">
    <property type="entry name" value="RsmI"/>
    <property type="match status" value="1"/>
</dbReference>
<comment type="similarity">
    <text evidence="6">Belongs to the methyltransferase superfamily. RsmI family.</text>
</comment>
<dbReference type="SUPFAM" id="SSF53790">
    <property type="entry name" value="Tetrapyrrole methylase"/>
    <property type="match status" value="1"/>
</dbReference>
<dbReference type="PROSITE" id="PS01296">
    <property type="entry name" value="RSMI"/>
    <property type="match status" value="1"/>
</dbReference>
<keyword evidence="1 6" id="KW-0963">Cytoplasm</keyword>
<dbReference type="EC" id="2.1.1.198" evidence="6"/>
<evidence type="ECO:0000256" key="4">
    <source>
        <dbReference type="ARBA" id="ARBA00022679"/>
    </source>
</evidence>
<keyword evidence="2 6" id="KW-0698">rRNA processing</keyword>
<feature type="domain" description="Tetrapyrrole methylase" evidence="7">
    <location>
        <begin position="2"/>
        <end position="198"/>
    </location>
</feature>
<dbReference type="HAMAP" id="MF_01877">
    <property type="entry name" value="16SrRNA_methyltr_I"/>
    <property type="match status" value="1"/>
</dbReference>
<name>A0A3P3XUG1_9SPIR</name>
<keyword evidence="4 6" id="KW-0808">Transferase</keyword>
<dbReference type="AlphaFoldDB" id="A0A3P3XUG1"/>
<dbReference type="InterPro" id="IPR008189">
    <property type="entry name" value="rRNA_ssu_MeTfrase_I"/>
</dbReference>
<dbReference type="InterPro" id="IPR014776">
    <property type="entry name" value="4pyrrole_Mease_sub2"/>
</dbReference>
<dbReference type="InterPro" id="IPR018063">
    <property type="entry name" value="SAM_MeTrfase_RsmI_CS"/>
</dbReference>
<comment type="catalytic activity">
    <reaction evidence="6">
        <text>cytidine(1402) in 16S rRNA + S-adenosyl-L-methionine = 2'-O-methylcytidine(1402) in 16S rRNA + S-adenosyl-L-homocysteine + H(+)</text>
        <dbReference type="Rhea" id="RHEA:42924"/>
        <dbReference type="Rhea" id="RHEA-COMP:10285"/>
        <dbReference type="Rhea" id="RHEA-COMP:10286"/>
        <dbReference type="ChEBI" id="CHEBI:15378"/>
        <dbReference type="ChEBI" id="CHEBI:57856"/>
        <dbReference type="ChEBI" id="CHEBI:59789"/>
        <dbReference type="ChEBI" id="CHEBI:74495"/>
        <dbReference type="ChEBI" id="CHEBI:82748"/>
        <dbReference type="EC" id="2.1.1.198"/>
    </reaction>
</comment>